<dbReference type="Proteomes" id="UP000316500">
    <property type="component" value="Unassembled WGS sequence"/>
</dbReference>
<organism evidence="2 3">
    <name type="scientific">Paenarthrobacter nitroguajacolicus</name>
    <name type="common">Arthrobacter nitroguajacolicus</name>
    <dbReference type="NCBI Taxonomy" id="211146"/>
    <lineage>
        <taxon>Bacteria</taxon>
        <taxon>Bacillati</taxon>
        <taxon>Actinomycetota</taxon>
        <taxon>Actinomycetes</taxon>
        <taxon>Micrococcales</taxon>
        <taxon>Micrococcaceae</taxon>
        <taxon>Paenarthrobacter</taxon>
    </lineage>
</organism>
<name>A0A558H177_PAENT</name>
<dbReference type="EMBL" id="VNFK01000007">
    <property type="protein sequence ID" value="TVU62885.1"/>
    <property type="molecule type" value="Genomic_DNA"/>
</dbReference>
<evidence type="ECO:0000313" key="3">
    <source>
        <dbReference type="Proteomes" id="UP000316500"/>
    </source>
</evidence>
<evidence type="ECO:0000313" key="2">
    <source>
        <dbReference type="EMBL" id="TVU62885.1"/>
    </source>
</evidence>
<feature type="transmembrane region" description="Helical" evidence="1">
    <location>
        <begin position="39"/>
        <end position="57"/>
    </location>
</feature>
<reference evidence="2 3" key="1">
    <citation type="submission" date="2019-07" db="EMBL/GenBank/DDBJ databases">
        <title>Diversity of Bacteria from Kongsfjorden, Arctic.</title>
        <authorList>
            <person name="Yu Y."/>
        </authorList>
    </citation>
    <scope>NUCLEOTIDE SEQUENCE [LARGE SCALE GENOMIC DNA]</scope>
    <source>
        <strain evidence="2 3">SM1928</strain>
    </source>
</reference>
<dbReference type="RefSeq" id="WP_144650372.1">
    <property type="nucleotide sequence ID" value="NZ_VNFK01000007.1"/>
</dbReference>
<dbReference type="OrthoDB" id="4939448at2"/>
<keyword evidence="1" id="KW-0812">Transmembrane</keyword>
<keyword evidence="1" id="KW-1133">Transmembrane helix</keyword>
<proteinExistence type="predicted"/>
<keyword evidence="1" id="KW-0472">Membrane</keyword>
<gene>
    <name evidence="2" type="ORF">FQP90_11725</name>
</gene>
<dbReference type="AlphaFoldDB" id="A0A558H177"/>
<feature type="transmembrane region" description="Helical" evidence="1">
    <location>
        <begin position="12"/>
        <end position="33"/>
    </location>
</feature>
<evidence type="ECO:0000256" key="1">
    <source>
        <dbReference type="SAM" id="Phobius"/>
    </source>
</evidence>
<protein>
    <submittedName>
        <fullName evidence="2">Uncharacterized protein</fullName>
    </submittedName>
</protein>
<sequence>MRTSQSRAPFHALRSGAISLVVVLLAAGAHVAGGGVLPTAPVLLALIALTALATTLATRFKLNVVTMAALLGAGQLALHEAFSALGPVTASTQGPAHHLANESLSPALHAATEHTHELGTTFGALMVLSHVIATLGSAVVLAKGEDALWQLAAWLRPLVALPTLLFRPDAGTSAVAVAAPAVFIPRPWRNLRQDSRRGPPAAVVLP</sequence>
<comment type="caution">
    <text evidence="2">The sequence shown here is derived from an EMBL/GenBank/DDBJ whole genome shotgun (WGS) entry which is preliminary data.</text>
</comment>
<accession>A0A558H177</accession>